<dbReference type="InterPro" id="IPR002347">
    <property type="entry name" value="SDR_fam"/>
</dbReference>
<evidence type="ECO:0000256" key="4">
    <source>
        <dbReference type="RuleBase" id="RU000363"/>
    </source>
</evidence>
<dbReference type="Pfam" id="PF00106">
    <property type="entry name" value="adh_short"/>
    <property type="match status" value="2"/>
</dbReference>
<evidence type="ECO:0000256" key="1">
    <source>
        <dbReference type="ARBA" id="ARBA00006484"/>
    </source>
</evidence>
<dbReference type="PANTHER" id="PTHR43490:SF99">
    <property type="entry name" value="SHORT-CHAIN DEHYDROGENASE_REDUCTASE"/>
    <property type="match status" value="1"/>
</dbReference>
<dbReference type="PRINTS" id="PR00080">
    <property type="entry name" value="SDRFAMILY"/>
</dbReference>
<evidence type="ECO:0000313" key="5">
    <source>
        <dbReference type="EMBL" id="ABK23981.1"/>
    </source>
</evidence>
<dbReference type="GO" id="GO:0016020">
    <property type="term" value="C:membrane"/>
    <property type="evidence" value="ECO:0007669"/>
    <property type="project" value="TreeGrafter"/>
</dbReference>
<evidence type="ECO:0000256" key="3">
    <source>
        <dbReference type="ARBA" id="ARBA00023002"/>
    </source>
</evidence>
<sequence>MGRQNRSFERRQRRLQEIAEARAVPYSGPNRWWSTDTLAVVTGSSKGIGLEIVQQLAKQGLTIVLTSRDQARGQEVVASLQTEGLNVVFHQLDIVDPKSVALFSKWIGEQYGGIDILVNNAGVNFNTGSSNSVEYAETVIQTNYYGTKRMTEYMLPLMKPSSASARVLNVSSRLGRLNGRHNKIGDELLRNQLEDDEHLTEELIDTTVQSFMEQIREGTWVSGGWPQIFTDYSVSKLAVNAYTRFLARRLSDRPEGHKIYVNCYCPGWVKTDMTG</sequence>
<accession>A9NTM0</accession>
<proteinExistence type="evidence at transcript level"/>
<dbReference type="FunFam" id="3.40.50.720:FF:000315">
    <property type="entry name" value="(+)-neomenthol dehydrogenase"/>
    <property type="match status" value="1"/>
</dbReference>
<organism evidence="5">
    <name type="scientific">Picea sitchensis</name>
    <name type="common">Sitka spruce</name>
    <name type="synonym">Pinus sitchensis</name>
    <dbReference type="NCBI Taxonomy" id="3332"/>
    <lineage>
        <taxon>Eukaryota</taxon>
        <taxon>Viridiplantae</taxon>
        <taxon>Streptophyta</taxon>
        <taxon>Embryophyta</taxon>
        <taxon>Tracheophyta</taxon>
        <taxon>Spermatophyta</taxon>
        <taxon>Pinopsida</taxon>
        <taxon>Pinidae</taxon>
        <taxon>Conifers I</taxon>
        <taxon>Pinales</taxon>
        <taxon>Pinaceae</taxon>
        <taxon>Picea</taxon>
    </lineage>
</organism>
<keyword evidence="3" id="KW-0560">Oxidoreductase</keyword>
<name>A9NTM0_PICSI</name>
<dbReference type="AlphaFoldDB" id="A9NTM0"/>
<dbReference type="PRINTS" id="PR00081">
    <property type="entry name" value="GDHRDH"/>
</dbReference>
<dbReference type="SUPFAM" id="SSF51735">
    <property type="entry name" value="NAD(P)-binding Rossmann-fold domains"/>
    <property type="match status" value="1"/>
</dbReference>
<dbReference type="PANTHER" id="PTHR43490">
    <property type="entry name" value="(+)-NEOMENTHOL DEHYDROGENASE"/>
    <property type="match status" value="1"/>
</dbReference>
<evidence type="ECO:0000256" key="2">
    <source>
        <dbReference type="ARBA" id="ARBA00022857"/>
    </source>
</evidence>
<dbReference type="GO" id="GO:0016491">
    <property type="term" value="F:oxidoreductase activity"/>
    <property type="evidence" value="ECO:0007669"/>
    <property type="project" value="UniProtKB-KW"/>
</dbReference>
<keyword evidence="2" id="KW-0521">NADP</keyword>
<dbReference type="InterPro" id="IPR036291">
    <property type="entry name" value="NAD(P)-bd_dom_sf"/>
</dbReference>
<dbReference type="EMBL" id="EF084669">
    <property type="protein sequence ID" value="ABK23981.1"/>
    <property type="molecule type" value="mRNA"/>
</dbReference>
<comment type="similarity">
    <text evidence="1 4">Belongs to the short-chain dehydrogenases/reductases (SDR) family.</text>
</comment>
<protein>
    <submittedName>
        <fullName evidence="5">Uncharacterized protein</fullName>
    </submittedName>
</protein>
<reference evidence="5" key="1">
    <citation type="journal article" date="2008" name="BMC Genomics">
        <title>A conifer genomics resource of 200,000 spruce (Picea spp.) ESTs and 6,464 high-quality, sequence-finished full-length cDNAs for Sitka spruce (Picea sitchensis).</title>
        <authorList>
            <person name="Ralph S.G."/>
            <person name="Chun H.J."/>
            <person name="Kolosova N."/>
            <person name="Cooper D."/>
            <person name="Oddy C."/>
            <person name="Ritland C.E."/>
            <person name="Kirkpatrick R."/>
            <person name="Moore R."/>
            <person name="Barber S."/>
            <person name="Holt R.A."/>
            <person name="Jones S.J."/>
            <person name="Marra M.A."/>
            <person name="Douglas C.J."/>
            <person name="Ritland K."/>
            <person name="Bohlmann J."/>
        </authorList>
    </citation>
    <scope>NUCLEOTIDE SEQUENCE</scope>
    <source>
        <tissue evidence="5">Green portion of the leader tissue</tissue>
    </source>
</reference>
<dbReference type="Gene3D" id="3.40.50.720">
    <property type="entry name" value="NAD(P)-binding Rossmann-like Domain"/>
    <property type="match status" value="1"/>
</dbReference>